<protein>
    <recommendedName>
        <fullName evidence="4">Protein TsetseEP domain-containing protein</fullName>
    </recommendedName>
</protein>
<sequence>MFQLKSLILLMVLLIAATNGQLNNNNTTLRPDDYVNMIRQQYALNIQNFDIEMDLFKQTYAASLDTLNRQMSMLSDSIVQTENKLKSLEVVSPQGKKCVNKYRLLLPTTSGIQRNMMDCKNSYKNNVSNLLAKPLNTRNSLQNYYKNSFERDINICKMTYNTLPLNYTTCVTKVVTDTDKYTIEKQKTFSNQMDAAQCSGNDNIKQTLDCSYTTETRTIVALAETNILVNKCIDGQDECKSCNQSVYTCSDVDYIHRSDISYTSQVMNNPFYRRYDVTNCLMLKIINN</sequence>
<feature type="chain" id="PRO_5005536607" description="Protein TsetseEP domain-containing protein" evidence="1">
    <location>
        <begin position="21"/>
        <end position="288"/>
    </location>
</feature>
<keyword evidence="3" id="KW-1185">Reference proteome</keyword>
<evidence type="ECO:0000256" key="1">
    <source>
        <dbReference type="SAM" id="SignalP"/>
    </source>
</evidence>
<dbReference type="Proteomes" id="UP000037069">
    <property type="component" value="Unassembled WGS sequence"/>
</dbReference>
<dbReference type="OrthoDB" id="7999179at2759"/>
<proteinExistence type="predicted"/>
<accession>A0A0L0CJA8</accession>
<keyword evidence="1" id="KW-0732">Signal</keyword>
<dbReference type="AlphaFoldDB" id="A0A0L0CJA8"/>
<evidence type="ECO:0000313" key="2">
    <source>
        <dbReference type="EMBL" id="KNC32302.1"/>
    </source>
</evidence>
<evidence type="ECO:0008006" key="4">
    <source>
        <dbReference type="Google" id="ProtNLM"/>
    </source>
</evidence>
<dbReference type="EMBL" id="JRES01000321">
    <property type="protein sequence ID" value="KNC32302.1"/>
    <property type="molecule type" value="Genomic_DNA"/>
</dbReference>
<gene>
    <name evidence="2" type="ORF">FF38_14000</name>
</gene>
<evidence type="ECO:0000313" key="3">
    <source>
        <dbReference type="Proteomes" id="UP000037069"/>
    </source>
</evidence>
<comment type="caution">
    <text evidence="2">The sequence shown here is derived from an EMBL/GenBank/DDBJ whole genome shotgun (WGS) entry which is preliminary data.</text>
</comment>
<organism evidence="2 3">
    <name type="scientific">Lucilia cuprina</name>
    <name type="common">Green bottle fly</name>
    <name type="synonym">Australian sheep blowfly</name>
    <dbReference type="NCBI Taxonomy" id="7375"/>
    <lineage>
        <taxon>Eukaryota</taxon>
        <taxon>Metazoa</taxon>
        <taxon>Ecdysozoa</taxon>
        <taxon>Arthropoda</taxon>
        <taxon>Hexapoda</taxon>
        <taxon>Insecta</taxon>
        <taxon>Pterygota</taxon>
        <taxon>Neoptera</taxon>
        <taxon>Endopterygota</taxon>
        <taxon>Diptera</taxon>
        <taxon>Brachycera</taxon>
        <taxon>Muscomorpha</taxon>
        <taxon>Oestroidea</taxon>
        <taxon>Calliphoridae</taxon>
        <taxon>Luciliinae</taxon>
        <taxon>Lucilia</taxon>
    </lineage>
</organism>
<reference evidence="2 3" key="1">
    <citation type="journal article" date="2015" name="Nat. Commun.">
        <title>Lucilia cuprina genome unlocks parasitic fly biology to underpin future interventions.</title>
        <authorList>
            <person name="Anstead C.A."/>
            <person name="Korhonen P.K."/>
            <person name="Young N.D."/>
            <person name="Hall R.S."/>
            <person name="Jex A.R."/>
            <person name="Murali S.C."/>
            <person name="Hughes D.S."/>
            <person name="Lee S.F."/>
            <person name="Perry T."/>
            <person name="Stroehlein A.J."/>
            <person name="Ansell B.R."/>
            <person name="Breugelmans B."/>
            <person name="Hofmann A."/>
            <person name="Qu J."/>
            <person name="Dugan S."/>
            <person name="Lee S.L."/>
            <person name="Chao H."/>
            <person name="Dinh H."/>
            <person name="Han Y."/>
            <person name="Doddapaneni H.V."/>
            <person name="Worley K.C."/>
            <person name="Muzny D.M."/>
            <person name="Ioannidis P."/>
            <person name="Waterhouse R.M."/>
            <person name="Zdobnov E.M."/>
            <person name="James P.J."/>
            <person name="Bagnall N.H."/>
            <person name="Kotze A.C."/>
            <person name="Gibbs R.A."/>
            <person name="Richards S."/>
            <person name="Batterham P."/>
            <person name="Gasser R.B."/>
        </authorList>
    </citation>
    <scope>NUCLEOTIDE SEQUENCE [LARGE SCALE GENOMIC DNA]</scope>
    <source>
        <strain evidence="2 3">LS</strain>
        <tissue evidence="2">Full body</tissue>
    </source>
</reference>
<name>A0A0L0CJA8_LUCCU</name>
<feature type="signal peptide" evidence="1">
    <location>
        <begin position="1"/>
        <end position="20"/>
    </location>
</feature>